<protein>
    <submittedName>
        <fullName evidence="2">DUF63 family protein</fullName>
    </submittedName>
</protein>
<reference evidence="2" key="1">
    <citation type="submission" date="2021-03" db="EMBL/GenBank/DDBJ databases">
        <authorList>
            <person name="Jaffe A."/>
        </authorList>
    </citation>
    <scope>NUCLEOTIDE SEQUENCE</scope>
    <source>
        <strain evidence="2">RIFCSPLOWO2_01_FULL_AR10_48_17</strain>
    </source>
</reference>
<feature type="transmembrane region" description="Helical" evidence="1">
    <location>
        <begin position="55"/>
        <end position="72"/>
    </location>
</feature>
<dbReference type="Proteomes" id="UP000675968">
    <property type="component" value="Unassembled WGS sequence"/>
</dbReference>
<evidence type="ECO:0000256" key="1">
    <source>
        <dbReference type="SAM" id="Phobius"/>
    </source>
</evidence>
<feature type="transmembrane region" description="Helical" evidence="1">
    <location>
        <begin position="187"/>
        <end position="206"/>
    </location>
</feature>
<gene>
    <name evidence="2" type="ORF">J4215_05320</name>
</gene>
<dbReference type="InterPro" id="IPR002749">
    <property type="entry name" value="DUF63"/>
</dbReference>
<dbReference type="Pfam" id="PF01889">
    <property type="entry name" value="DUF63"/>
    <property type="match status" value="1"/>
</dbReference>
<proteinExistence type="predicted"/>
<feature type="transmembrane region" description="Helical" evidence="1">
    <location>
        <begin position="122"/>
        <end position="142"/>
    </location>
</feature>
<sequence length="280" mass="31338">MVIEILNDFFCKPILNYEGYNLVNTLVYGVILLVIAFKIVYPFFNKRNIRFDHRFLISLLPFILLGSSFRIFEDLKLIPRSCNPLEPAFYTISPGVYIFIGILTILSLWLSLEISKKTKYSALTVFTAIGSVFALISLVFLAPFITEWIAVIAIPVFTLLLVIGATILTRMHSKTKTLLDHNPQNQLVLFGQLLDGSATFTAIQFFGFSEQHVVSNAIIQGFGPIAFLIVKFGLMLAILYFADKEIEDENLRGFIKIFIAIIGFAPGIRDVLLIGVGLGS</sequence>
<evidence type="ECO:0000313" key="2">
    <source>
        <dbReference type="EMBL" id="MBS3061974.1"/>
    </source>
</evidence>
<keyword evidence="1" id="KW-0812">Transmembrane</keyword>
<name>A0A8T4L602_9ARCH</name>
<accession>A0A8T4L602</accession>
<dbReference type="PANTHER" id="PTHR40700:SF1">
    <property type="entry name" value="DUF63 DOMAIN-CONTAINING PROTEIN"/>
    <property type="match status" value="1"/>
</dbReference>
<evidence type="ECO:0000313" key="3">
    <source>
        <dbReference type="Proteomes" id="UP000675968"/>
    </source>
</evidence>
<dbReference type="AlphaFoldDB" id="A0A8T4L602"/>
<feature type="transmembrane region" description="Helical" evidence="1">
    <location>
        <begin position="254"/>
        <end position="278"/>
    </location>
</feature>
<dbReference type="EMBL" id="JAGVWC010000011">
    <property type="protein sequence ID" value="MBS3061974.1"/>
    <property type="molecule type" value="Genomic_DNA"/>
</dbReference>
<feature type="transmembrane region" description="Helical" evidence="1">
    <location>
        <begin position="148"/>
        <end position="167"/>
    </location>
</feature>
<dbReference type="PANTHER" id="PTHR40700">
    <property type="entry name" value="HYPOTHETICAL MEMBRANE PROTEIN, CONSERVED, DUF63 FAMILY"/>
    <property type="match status" value="1"/>
</dbReference>
<keyword evidence="1" id="KW-1133">Transmembrane helix</keyword>
<reference evidence="2" key="2">
    <citation type="submission" date="2021-05" db="EMBL/GenBank/DDBJ databases">
        <title>Protein family content uncovers lineage relationships and bacterial pathway maintenance mechanisms in DPANN archaea.</title>
        <authorList>
            <person name="Castelle C.J."/>
            <person name="Meheust R."/>
            <person name="Jaffe A.L."/>
            <person name="Seitz K."/>
            <person name="Gong X."/>
            <person name="Baker B.J."/>
            <person name="Banfield J.F."/>
        </authorList>
    </citation>
    <scope>NUCLEOTIDE SEQUENCE</scope>
    <source>
        <strain evidence="2">RIFCSPLOWO2_01_FULL_AR10_48_17</strain>
    </source>
</reference>
<feature type="transmembrane region" description="Helical" evidence="1">
    <location>
        <begin position="25"/>
        <end position="43"/>
    </location>
</feature>
<comment type="caution">
    <text evidence="2">The sequence shown here is derived from an EMBL/GenBank/DDBJ whole genome shotgun (WGS) entry which is preliminary data.</text>
</comment>
<feature type="transmembrane region" description="Helical" evidence="1">
    <location>
        <begin position="92"/>
        <end position="110"/>
    </location>
</feature>
<keyword evidence="1" id="KW-0472">Membrane</keyword>
<feature type="transmembrane region" description="Helical" evidence="1">
    <location>
        <begin position="218"/>
        <end position="242"/>
    </location>
</feature>
<organism evidence="2 3">
    <name type="scientific">Candidatus Iainarchaeum sp</name>
    <dbReference type="NCBI Taxonomy" id="3101447"/>
    <lineage>
        <taxon>Archaea</taxon>
        <taxon>Candidatus Iainarchaeota</taxon>
        <taxon>Candidatus Iainarchaeia</taxon>
        <taxon>Candidatus Iainarchaeales</taxon>
        <taxon>Candidatus Iainarchaeaceae</taxon>
        <taxon>Candidatus Iainarchaeum</taxon>
    </lineage>
</organism>